<evidence type="ECO:0000256" key="10">
    <source>
        <dbReference type="ARBA" id="ARBA00025699"/>
    </source>
</evidence>
<dbReference type="InterPro" id="IPR046887">
    <property type="entry name" value="RsmE_PUA-like"/>
</dbReference>
<dbReference type="GeneID" id="97281432"/>
<dbReference type="Pfam" id="PF04452">
    <property type="entry name" value="Methyltrans_RNA"/>
    <property type="match status" value="1"/>
</dbReference>
<reference evidence="15 16" key="1">
    <citation type="submission" date="2022-10" db="EMBL/GenBank/DDBJ databases">
        <title>The complete genomes of actinobacterial strains from the NBC collection.</title>
        <authorList>
            <person name="Joergensen T.S."/>
            <person name="Alvarez Arevalo M."/>
            <person name="Sterndorff E.B."/>
            <person name="Faurdal D."/>
            <person name="Vuksanovic O."/>
            <person name="Mourched A.-S."/>
            <person name="Charusanti P."/>
            <person name="Shaw S."/>
            <person name="Blin K."/>
            <person name="Weber T."/>
        </authorList>
    </citation>
    <scope>NUCLEOTIDE SEQUENCE [LARGE SCALE GENOMIC DNA]</scope>
    <source>
        <strain evidence="15 16">NBC_00156</strain>
    </source>
</reference>
<keyword evidence="9 12" id="KW-0949">S-adenosyl-L-methionine</keyword>
<evidence type="ECO:0000256" key="6">
    <source>
        <dbReference type="ARBA" id="ARBA00022552"/>
    </source>
</evidence>
<dbReference type="Gene3D" id="3.40.1280.10">
    <property type="match status" value="1"/>
</dbReference>
<dbReference type="NCBIfam" id="TIGR00046">
    <property type="entry name" value="RsmE family RNA methyltransferase"/>
    <property type="match status" value="1"/>
</dbReference>
<dbReference type="PANTHER" id="PTHR30027:SF3">
    <property type="entry name" value="16S RRNA (URACIL(1498)-N(3))-METHYLTRANSFERASE"/>
    <property type="match status" value="1"/>
</dbReference>
<evidence type="ECO:0000256" key="11">
    <source>
        <dbReference type="ARBA" id="ARBA00047944"/>
    </source>
</evidence>
<evidence type="ECO:0000259" key="13">
    <source>
        <dbReference type="Pfam" id="PF04452"/>
    </source>
</evidence>
<keyword evidence="8 12" id="KW-0808">Transferase</keyword>
<keyword evidence="16" id="KW-1185">Reference proteome</keyword>
<evidence type="ECO:0000256" key="12">
    <source>
        <dbReference type="PIRNR" id="PIRNR015601"/>
    </source>
</evidence>
<dbReference type="CDD" id="cd18084">
    <property type="entry name" value="RsmE-like"/>
    <property type="match status" value="1"/>
</dbReference>
<evidence type="ECO:0000256" key="7">
    <source>
        <dbReference type="ARBA" id="ARBA00022603"/>
    </source>
</evidence>
<dbReference type="InterPro" id="IPR015947">
    <property type="entry name" value="PUA-like_sf"/>
</dbReference>
<dbReference type="SUPFAM" id="SSF88697">
    <property type="entry name" value="PUA domain-like"/>
    <property type="match status" value="1"/>
</dbReference>
<dbReference type="PIRSF" id="PIRSF015601">
    <property type="entry name" value="MTase_slr0722"/>
    <property type="match status" value="1"/>
</dbReference>
<keyword evidence="5 12" id="KW-0963">Cytoplasm</keyword>
<dbReference type="EMBL" id="CP108164">
    <property type="protein sequence ID" value="WTQ81260.1"/>
    <property type="molecule type" value="Genomic_DNA"/>
</dbReference>
<dbReference type="GO" id="GO:0008168">
    <property type="term" value="F:methyltransferase activity"/>
    <property type="evidence" value="ECO:0007669"/>
    <property type="project" value="UniProtKB-KW"/>
</dbReference>
<dbReference type="Proteomes" id="UP001622557">
    <property type="component" value="Chromosome"/>
</dbReference>
<feature type="domain" description="Ribosomal RNA small subunit methyltransferase E PUA-like" evidence="14">
    <location>
        <begin position="20"/>
        <end position="65"/>
    </location>
</feature>
<evidence type="ECO:0000256" key="5">
    <source>
        <dbReference type="ARBA" id="ARBA00022490"/>
    </source>
</evidence>
<keyword evidence="7 12" id="KW-0489">Methyltransferase</keyword>
<protein>
    <recommendedName>
        <fullName evidence="4 12">Ribosomal RNA small subunit methyltransferase E</fullName>
        <ecNumber evidence="3 12">2.1.1.193</ecNumber>
    </recommendedName>
</protein>
<comment type="similarity">
    <text evidence="2 12">Belongs to the RNA methyltransferase RsmE family.</text>
</comment>
<evidence type="ECO:0000313" key="15">
    <source>
        <dbReference type="EMBL" id="WTQ81260.1"/>
    </source>
</evidence>
<name>A0ABZ1KMT6_STRAH</name>
<dbReference type="InterPro" id="IPR029026">
    <property type="entry name" value="tRNA_m1G_MTases_N"/>
</dbReference>
<dbReference type="InterPro" id="IPR006700">
    <property type="entry name" value="RsmE"/>
</dbReference>
<dbReference type="SUPFAM" id="SSF75217">
    <property type="entry name" value="alpha/beta knot"/>
    <property type="match status" value="1"/>
</dbReference>
<comment type="function">
    <text evidence="10 12">Specifically methylates the N3 position of the uracil ring of uridine 1498 (m3U1498) in 16S rRNA. Acts on the fully assembled 30S ribosomal subunit.</text>
</comment>
<gene>
    <name evidence="15" type="ORF">OG350_13380</name>
</gene>
<comment type="subcellular location">
    <subcellularLocation>
        <location evidence="1 12">Cytoplasm</location>
    </subcellularLocation>
</comment>
<evidence type="ECO:0000256" key="2">
    <source>
        <dbReference type="ARBA" id="ARBA00005528"/>
    </source>
</evidence>
<evidence type="ECO:0000256" key="1">
    <source>
        <dbReference type="ARBA" id="ARBA00004496"/>
    </source>
</evidence>
<dbReference type="InterPro" id="IPR029028">
    <property type="entry name" value="Alpha/beta_knot_MTases"/>
</dbReference>
<comment type="catalytic activity">
    <reaction evidence="11 12">
        <text>uridine(1498) in 16S rRNA + S-adenosyl-L-methionine = N(3)-methyluridine(1498) in 16S rRNA + S-adenosyl-L-homocysteine + H(+)</text>
        <dbReference type="Rhea" id="RHEA:42920"/>
        <dbReference type="Rhea" id="RHEA-COMP:10283"/>
        <dbReference type="Rhea" id="RHEA-COMP:10284"/>
        <dbReference type="ChEBI" id="CHEBI:15378"/>
        <dbReference type="ChEBI" id="CHEBI:57856"/>
        <dbReference type="ChEBI" id="CHEBI:59789"/>
        <dbReference type="ChEBI" id="CHEBI:65315"/>
        <dbReference type="ChEBI" id="CHEBI:74502"/>
        <dbReference type="EC" id="2.1.1.193"/>
    </reaction>
</comment>
<dbReference type="RefSeq" id="WP_268692268.1">
    <property type="nucleotide sequence ID" value="NZ_CP108164.1"/>
</dbReference>
<dbReference type="Gene3D" id="2.40.240.20">
    <property type="entry name" value="Hypothetical PUA domain-like, domain 1"/>
    <property type="match status" value="1"/>
</dbReference>
<evidence type="ECO:0000256" key="8">
    <source>
        <dbReference type="ARBA" id="ARBA00022679"/>
    </source>
</evidence>
<dbReference type="GO" id="GO:0032259">
    <property type="term" value="P:methylation"/>
    <property type="evidence" value="ECO:0007669"/>
    <property type="project" value="UniProtKB-KW"/>
</dbReference>
<dbReference type="PANTHER" id="PTHR30027">
    <property type="entry name" value="RIBOSOMAL RNA SMALL SUBUNIT METHYLTRANSFERASE E"/>
    <property type="match status" value="1"/>
</dbReference>
<dbReference type="NCBIfam" id="NF008693">
    <property type="entry name" value="PRK11713.2-3"/>
    <property type="match status" value="1"/>
</dbReference>
<dbReference type="Pfam" id="PF20260">
    <property type="entry name" value="PUA_4"/>
    <property type="match status" value="1"/>
</dbReference>
<evidence type="ECO:0000259" key="14">
    <source>
        <dbReference type="Pfam" id="PF20260"/>
    </source>
</evidence>
<accession>A0ABZ1KMT6</accession>
<keyword evidence="6 12" id="KW-0698">rRNA processing</keyword>
<evidence type="ECO:0000256" key="9">
    <source>
        <dbReference type="ARBA" id="ARBA00022691"/>
    </source>
</evidence>
<evidence type="ECO:0000313" key="16">
    <source>
        <dbReference type="Proteomes" id="UP001622557"/>
    </source>
</evidence>
<sequence>MTAPVFVVERFEPDGDRYVLEGAEGRHAVSVKRLRPGEEVVLTDGAGRYARCEVTGTEGKDRLLVRGEPVAEEPAPSPRITVVQALPKGDRGEVAVETMTEVGVDAIVPWQASRCITQWKGDRGLKALGKWRATAREAGKQSRRVRFPEVADAATTKQVAALLARADFAAVLHESGTERLATAPLPTEGEIVLVVGPEGGVSPEELALFAEAGATPYVLGPTVLRTSTAGTAATALLLARTGRWS</sequence>
<dbReference type="InterPro" id="IPR046886">
    <property type="entry name" value="RsmE_MTase_dom"/>
</dbReference>
<evidence type="ECO:0000256" key="4">
    <source>
        <dbReference type="ARBA" id="ARBA00013673"/>
    </source>
</evidence>
<evidence type="ECO:0000256" key="3">
    <source>
        <dbReference type="ARBA" id="ARBA00012328"/>
    </source>
</evidence>
<organism evidence="15 16">
    <name type="scientific">Streptomyces achromogenes</name>
    <dbReference type="NCBI Taxonomy" id="67255"/>
    <lineage>
        <taxon>Bacteria</taxon>
        <taxon>Bacillati</taxon>
        <taxon>Actinomycetota</taxon>
        <taxon>Actinomycetes</taxon>
        <taxon>Kitasatosporales</taxon>
        <taxon>Streptomycetaceae</taxon>
        <taxon>Streptomyces</taxon>
    </lineage>
</organism>
<feature type="domain" description="Ribosomal RNA small subunit methyltransferase E methyltransferase" evidence="13">
    <location>
        <begin position="77"/>
        <end position="237"/>
    </location>
</feature>
<proteinExistence type="inferred from homology"/>
<dbReference type="EC" id="2.1.1.193" evidence="3 12"/>